<protein>
    <submittedName>
        <fullName evidence="2">Caspase family protein</fullName>
    </submittedName>
</protein>
<dbReference type="GO" id="GO:0005737">
    <property type="term" value="C:cytoplasm"/>
    <property type="evidence" value="ECO:0007669"/>
    <property type="project" value="TreeGrafter"/>
</dbReference>
<organism evidence="2 3">
    <name type="scientific">Streptomyces rimosus subsp. rimosus (strain ATCC 10970 / DSM 40260 / JCM 4667 / NRRL 2234)</name>
    <dbReference type="NCBI Taxonomy" id="1265868"/>
    <lineage>
        <taxon>Bacteria</taxon>
        <taxon>Bacillati</taxon>
        <taxon>Actinomycetota</taxon>
        <taxon>Actinomycetes</taxon>
        <taxon>Kitasatosporales</taxon>
        <taxon>Streptomycetaceae</taxon>
        <taxon>Streptomyces</taxon>
    </lineage>
</organism>
<dbReference type="AlphaFoldDB" id="A0A8A1V2N9"/>
<dbReference type="Pfam" id="PF00656">
    <property type="entry name" value="Peptidase_C14"/>
    <property type="match status" value="1"/>
</dbReference>
<evidence type="ECO:0000313" key="3">
    <source>
        <dbReference type="Proteomes" id="UP000011074"/>
    </source>
</evidence>
<reference evidence="2" key="1">
    <citation type="submission" date="2012-12" db="EMBL/GenBank/DDBJ databases">
        <authorList>
            <person name="Pethick F.E."/>
            <person name="MacFadyen A.C."/>
            <person name="Tang Z."/>
            <person name="Sangal V."/>
            <person name="Tze-Tze L."/>
            <person name="Chu J."/>
            <person name="Guo M."/>
            <person name="Kirby R."/>
            <person name="Hoskisson P.A."/>
            <person name="Herron P.R."/>
            <person name="Hunter I.S."/>
        </authorList>
    </citation>
    <scope>NUCLEOTIDE SEQUENCE</scope>
    <source>
        <strain evidence="2">ATCC 10970</strain>
    </source>
</reference>
<gene>
    <name evidence="2" type="ORF">SRIM_037960</name>
</gene>
<sequence length="855" mass="91018">MTERALLIGCRTGALRGVHADVRLMDSLLTPLGFETTVLVEEAATRQGIIDAYRALTAVTTAGDTAVVYYTGHGARLRKPGWTRDTDLPDRLQYLCPTDIHHPGGTFRGLLAEELSLLQWELGERTRNVTTILDCCHAARMSRDPALLPKADTRPAAFGWDAVAAAWRAATRAAPTTRAAHAESHPSVVRLMACAPEETAFELVAEGLDGWHGALTGTLARLLRRPGSEALTWDRLIGLLRPAVTELAPGQRPEVAGPTRRFLFELREEETAGALPVRLEGGAMFLDGAELFGIGEGDRYAIVAPGSDRAAPPATATVDLIAGGRARLRPDATVPARLLAGLEAHPVRVALGRRPVAVVPPDHPEHRRVARELGRSPFLRVSRGGEPVMATVALDDGLHLLDPYGEPLLARPYAFADGAAGRLTAGLHQLARATHLRTLGSGTGTARLDGDVAFDCVRLLADGGEEPLAPSGAHLFNGDEVVVRLHNRSSAQRYVSVFDIGLRGAVTLLSTAEPSGIGIEPDGRHELFRLPASHLLAGVELYWPDDLPAGPPRPETFVGIVTDRPQNLSLLAQPGVLRPRTEPCGSELQSLVEGIAGGVRDGRPPTWREQVRYAVRRFDFHLHPGARPAEEPPFAVDERPDLSFRLVAPRSAAPPPAHITAGLRDLTLHSGPTLGTASVRIDSLVVTRPGTGHVPYRAATHRVAGARDGERLPVDRFPLYEGPVGGSLDLAVWLSPDDGDEPPLDQLLATETGAGETARAVALLAAADVNTPAGDTVGAVATLTNACARLLSSTTGQSIGVFRTTHLPHERYGAATPGGRHPETGLLRAPDLSFAYEIGERLEGAAGVGDRLLEP</sequence>
<dbReference type="InterPro" id="IPR050452">
    <property type="entry name" value="Metacaspase"/>
</dbReference>
<accession>A0A8A1V2N9</accession>
<reference evidence="2" key="2">
    <citation type="submission" date="2020-01" db="EMBL/GenBank/DDBJ databases">
        <authorList>
            <person name="Algora L."/>
            <person name="Schniete J.K."/>
            <person name="MacFadyen A."/>
            <person name="Hoskisson P.A."/>
            <person name="Hunter I.S."/>
            <person name="Herron P.R."/>
        </authorList>
    </citation>
    <scope>NUCLEOTIDE SEQUENCE</scope>
    <source>
        <strain evidence="2">ATCC 10970</strain>
    </source>
</reference>
<dbReference type="InterPro" id="IPR029030">
    <property type="entry name" value="Caspase-like_dom_sf"/>
</dbReference>
<dbReference type="InterPro" id="IPR011600">
    <property type="entry name" value="Pept_C14_caspase"/>
</dbReference>
<evidence type="ECO:0000313" key="2">
    <source>
        <dbReference type="EMBL" id="QST85142.1"/>
    </source>
</evidence>
<dbReference type="GeneID" id="66859897"/>
<dbReference type="PANTHER" id="PTHR48104">
    <property type="entry name" value="METACASPASE-4"/>
    <property type="match status" value="1"/>
</dbReference>
<dbReference type="RefSeq" id="WP_030181442.1">
    <property type="nucleotide sequence ID" value="NZ_CP048261.1"/>
</dbReference>
<feature type="domain" description="Peptidase C14 caspase" evidence="1">
    <location>
        <begin position="3"/>
        <end position="229"/>
    </location>
</feature>
<dbReference type="GO" id="GO:0004197">
    <property type="term" value="F:cysteine-type endopeptidase activity"/>
    <property type="evidence" value="ECO:0007669"/>
    <property type="project" value="InterPro"/>
</dbReference>
<reference evidence="2" key="3">
    <citation type="journal article" date="2021" name="bioRxiv">
        <title>Bilateral symmetry of linear streptomycete chromosomes.</title>
        <authorList>
            <person name="Algora-Gallardo L."/>
            <person name="Schniete J.K."/>
            <person name="Mark D.R."/>
            <person name="Hunter I.S."/>
            <person name="Herron P.R."/>
        </authorList>
    </citation>
    <scope>NUCLEOTIDE SEQUENCE</scope>
    <source>
        <strain evidence="2">ATCC 10970</strain>
    </source>
</reference>
<dbReference type="SUPFAM" id="SSF52129">
    <property type="entry name" value="Caspase-like"/>
    <property type="match status" value="1"/>
</dbReference>
<dbReference type="PANTHER" id="PTHR48104:SF30">
    <property type="entry name" value="METACASPASE-1"/>
    <property type="match status" value="1"/>
</dbReference>
<proteinExistence type="predicted"/>
<name>A0A8A1V2N9_STRR1</name>
<dbReference type="Gene3D" id="3.40.50.1460">
    <property type="match status" value="1"/>
</dbReference>
<dbReference type="Proteomes" id="UP000011074">
    <property type="component" value="Chromosome"/>
</dbReference>
<evidence type="ECO:0000259" key="1">
    <source>
        <dbReference type="Pfam" id="PF00656"/>
    </source>
</evidence>
<dbReference type="EMBL" id="CP048261">
    <property type="protein sequence ID" value="QST85142.1"/>
    <property type="molecule type" value="Genomic_DNA"/>
</dbReference>
<dbReference type="GO" id="GO:0006508">
    <property type="term" value="P:proteolysis"/>
    <property type="evidence" value="ECO:0007669"/>
    <property type="project" value="InterPro"/>
</dbReference>